<dbReference type="AlphaFoldDB" id="A0A2A6CXQ0"/>
<keyword evidence="2" id="KW-1185">Reference proteome</keyword>
<reference evidence="1" key="2">
    <citation type="submission" date="2022-06" db="UniProtKB">
        <authorList>
            <consortium name="EnsemblMetazoa"/>
        </authorList>
    </citation>
    <scope>IDENTIFICATION</scope>
    <source>
        <strain evidence="1">PS312</strain>
    </source>
</reference>
<evidence type="ECO:0000313" key="2">
    <source>
        <dbReference type="Proteomes" id="UP000005239"/>
    </source>
</evidence>
<dbReference type="EnsemblMetazoa" id="PPA44206.1">
    <property type="protein sequence ID" value="PPA44206.1"/>
    <property type="gene ID" value="WBGene00282575"/>
</dbReference>
<gene>
    <name evidence="1" type="primary">WBGene00282575</name>
</gene>
<sequence>MQGSSAHSCPVVSHTITAIERECVTAPVYAAAPEKMRRVTIKDRTSPISLPPAAPITNEGTKIPVGRPKITLTLPAMNSPTPYGYVMMPTSAVMPCSLAMAKRRLTNTNIAPIRPQMALQILELLCFLWPGQQQLRQG</sequence>
<dbReference type="Proteomes" id="UP000005239">
    <property type="component" value="Unassembled WGS sequence"/>
</dbReference>
<proteinExistence type="predicted"/>
<evidence type="ECO:0000313" key="1">
    <source>
        <dbReference type="EnsemblMetazoa" id="PPA44206.1"/>
    </source>
</evidence>
<accession>A0A2A6CXQ0</accession>
<name>A0A2A6CXQ0_PRIPA</name>
<protein>
    <submittedName>
        <fullName evidence="1">Uncharacterized protein</fullName>
    </submittedName>
</protein>
<reference evidence="2" key="1">
    <citation type="journal article" date="2008" name="Nat. Genet.">
        <title>The Pristionchus pacificus genome provides a unique perspective on nematode lifestyle and parasitism.</title>
        <authorList>
            <person name="Dieterich C."/>
            <person name="Clifton S.W."/>
            <person name="Schuster L.N."/>
            <person name="Chinwalla A."/>
            <person name="Delehaunty K."/>
            <person name="Dinkelacker I."/>
            <person name="Fulton L."/>
            <person name="Fulton R."/>
            <person name="Godfrey J."/>
            <person name="Minx P."/>
            <person name="Mitreva M."/>
            <person name="Roeseler W."/>
            <person name="Tian H."/>
            <person name="Witte H."/>
            <person name="Yang S.P."/>
            <person name="Wilson R.K."/>
            <person name="Sommer R.J."/>
        </authorList>
    </citation>
    <scope>NUCLEOTIDE SEQUENCE [LARGE SCALE GENOMIC DNA]</scope>
    <source>
        <strain evidence="2">PS312</strain>
    </source>
</reference>
<organism evidence="1 2">
    <name type="scientific">Pristionchus pacificus</name>
    <name type="common">Parasitic nematode worm</name>
    <dbReference type="NCBI Taxonomy" id="54126"/>
    <lineage>
        <taxon>Eukaryota</taxon>
        <taxon>Metazoa</taxon>
        <taxon>Ecdysozoa</taxon>
        <taxon>Nematoda</taxon>
        <taxon>Chromadorea</taxon>
        <taxon>Rhabditida</taxon>
        <taxon>Rhabditina</taxon>
        <taxon>Diplogasteromorpha</taxon>
        <taxon>Diplogasteroidea</taxon>
        <taxon>Neodiplogasteridae</taxon>
        <taxon>Pristionchus</taxon>
    </lineage>
</organism>
<accession>A0A8R1V1K1</accession>